<proteinExistence type="predicted"/>
<reference evidence="1" key="1">
    <citation type="submission" date="2023-06" db="EMBL/GenBank/DDBJ databases">
        <title>Genomic of Agaribacillus aureum.</title>
        <authorList>
            <person name="Wang G."/>
        </authorList>
    </citation>
    <scope>NUCLEOTIDE SEQUENCE</scope>
    <source>
        <strain evidence="1">BMA12</strain>
    </source>
</reference>
<protein>
    <recommendedName>
        <fullName evidence="3">DinB family protein</fullName>
    </recommendedName>
</protein>
<evidence type="ECO:0000313" key="1">
    <source>
        <dbReference type="EMBL" id="MDN5213373.1"/>
    </source>
</evidence>
<comment type="caution">
    <text evidence="1">The sequence shown here is derived from an EMBL/GenBank/DDBJ whole genome shotgun (WGS) entry which is preliminary data.</text>
</comment>
<keyword evidence="2" id="KW-1185">Reference proteome</keyword>
<name>A0ABT8L6J4_9BACT</name>
<accession>A0ABT8L6J4</accession>
<gene>
    <name evidence="1" type="ORF">QQ020_14985</name>
</gene>
<evidence type="ECO:0008006" key="3">
    <source>
        <dbReference type="Google" id="ProtNLM"/>
    </source>
</evidence>
<dbReference type="Proteomes" id="UP001172083">
    <property type="component" value="Unassembled WGS sequence"/>
</dbReference>
<dbReference type="RefSeq" id="WP_346758713.1">
    <property type="nucleotide sequence ID" value="NZ_JAUJEB010000003.1"/>
</dbReference>
<organism evidence="1 2">
    <name type="scientific">Agaribacillus aureus</name>
    <dbReference type="NCBI Taxonomy" id="3051825"/>
    <lineage>
        <taxon>Bacteria</taxon>
        <taxon>Pseudomonadati</taxon>
        <taxon>Bacteroidota</taxon>
        <taxon>Cytophagia</taxon>
        <taxon>Cytophagales</taxon>
        <taxon>Splendidivirgaceae</taxon>
        <taxon>Agaribacillus</taxon>
    </lineage>
</organism>
<sequence length="145" mass="16674">MKNEYLRHTVATISYRFQKSVKDCEDSFGHFNLGKGSRSTNEIINHMCEVLTATRIFIEKERFEKVMLERLSLTEEIERFNLELKSMDNTLSGPELGIDYAKKLLQGPFSDILTHIGQIAMMQRINNKPIDAEDFSAADIRTGLK</sequence>
<evidence type="ECO:0000313" key="2">
    <source>
        <dbReference type="Proteomes" id="UP001172083"/>
    </source>
</evidence>
<dbReference type="EMBL" id="JAUJEB010000003">
    <property type="protein sequence ID" value="MDN5213373.1"/>
    <property type="molecule type" value="Genomic_DNA"/>
</dbReference>